<evidence type="ECO:0000256" key="1">
    <source>
        <dbReference type="ARBA" id="ARBA00022491"/>
    </source>
</evidence>
<keyword evidence="4" id="KW-0804">Transcription</keyword>
<keyword evidence="1" id="KW-0678">Repressor</keyword>
<comment type="caution">
    <text evidence="7">The sequence shown here is derived from an EMBL/GenBank/DDBJ whole genome shotgun (WGS) entry which is preliminary data.</text>
</comment>
<evidence type="ECO:0000256" key="5">
    <source>
        <dbReference type="PROSITE-ProRule" id="PRU00335"/>
    </source>
</evidence>
<keyword evidence="2" id="KW-0805">Transcription regulation</keyword>
<evidence type="ECO:0000259" key="6">
    <source>
        <dbReference type="PROSITE" id="PS50977"/>
    </source>
</evidence>
<gene>
    <name evidence="7" type="ORF">SSP24_82500</name>
</gene>
<protein>
    <submittedName>
        <fullName evidence="7">TetR family transcriptional regulator</fullName>
    </submittedName>
</protein>
<accession>A0A4Y3VWU4</accession>
<dbReference type="OrthoDB" id="9816296at2"/>
<feature type="domain" description="HTH tetR-type" evidence="6">
    <location>
        <begin position="8"/>
        <end position="68"/>
    </location>
</feature>
<proteinExistence type="predicted"/>
<name>A0A4Y3VWU4_9ACTN</name>
<dbReference type="InterPro" id="IPR050109">
    <property type="entry name" value="HTH-type_TetR-like_transc_reg"/>
</dbReference>
<evidence type="ECO:0000313" key="7">
    <source>
        <dbReference type="EMBL" id="GEC10595.1"/>
    </source>
</evidence>
<dbReference type="SUPFAM" id="SSF48498">
    <property type="entry name" value="Tetracyclin repressor-like, C-terminal domain"/>
    <property type="match status" value="1"/>
</dbReference>
<keyword evidence="8" id="KW-1185">Reference proteome</keyword>
<dbReference type="GO" id="GO:0000976">
    <property type="term" value="F:transcription cis-regulatory region binding"/>
    <property type="evidence" value="ECO:0007669"/>
    <property type="project" value="TreeGrafter"/>
</dbReference>
<evidence type="ECO:0000256" key="4">
    <source>
        <dbReference type="ARBA" id="ARBA00023163"/>
    </source>
</evidence>
<dbReference type="PANTHER" id="PTHR30055">
    <property type="entry name" value="HTH-TYPE TRANSCRIPTIONAL REGULATOR RUTR"/>
    <property type="match status" value="1"/>
</dbReference>
<dbReference type="SUPFAM" id="SSF46689">
    <property type="entry name" value="Homeodomain-like"/>
    <property type="match status" value="1"/>
</dbReference>
<dbReference type="InterPro" id="IPR039538">
    <property type="entry name" value="BetI_C"/>
</dbReference>
<dbReference type="Pfam" id="PF13977">
    <property type="entry name" value="TetR_C_6"/>
    <property type="match status" value="1"/>
</dbReference>
<organism evidence="7 8">
    <name type="scientific">Streptomyces spinoverrucosus</name>
    <dbReference type="NCBI Taxonomy" id="284043"/>
    <lineage>
        <taxon>Bacteria</taxon>
        <taxon>Bacillati</taxon>
        <taxon>Actinomycetota</taxon>
        <taxon>Actinomycetes</taxon>
        <taxon>Kitasatosporales</taxon>
        <taxon>Streptomycetaceae</taxon>
        <taxon>Streptomyces</taxon>
    </lineage>
</organism>
<dbReference type="EMBL" id="BJND01000124">
    <property type="protein sequence ID" value="GEC10595.1"/>
    <property type="molecule type" value="Genomic_DNA"/>
</dbReference>
<dbReference type="InterPro" id="IPR009057">
    <property type="entry name" value="Homeodomain-like_sf"/>
</dbReference>
<evidence type="ECO:0000313" key="8">
    <source>
        <dbReference type="Proteomes" id="UP000317881"/>
    </source>
</evidence>
<dbReference type="Proteomes" id="UP000317881">
    <property type="component" value="Unassembled WGS sequence"/>
</dbReference>
<dbReference type="InterPro" id="IPR036271">
    <property type="entry name" value="Tet_transcr_reg_TetR-rel_C_sf"/>
</dbReference>
<dbReference type="InterPro" id="IPR001647">
    <property type="entry name" value="HTH_TetR"/>
</dbReference>
<sequence length="200" mass="22321">MPRHVDHAQRRSEISGAVWQVVSESGLEGLTLRAVAAAAGCTTGMVTHYFRDKKALLAHARSVMHRRMADRIDAMPVRHAEPRAHLYAVAEQALPLDEERHLEAVVWSSFLLTTRTDPELLREHSVSHASWLRRLTALVRAALPGEPEPGDLEDRVRALVVCLDGLALNAVTDPDAYPPDLQRRVLDRQLDLILEGNRSL</sequence>
<reference evidence="7 8" key="1">
    <citation type="submission" date="2019-06" db="EMBL/GenBank/DDBJ databases">
        <title>Whole genome shotgun sequence of Streptomyces spinoverrucosus NBRC 14228.</title>
        <authorList>
            <person name="Hosoyama A."/>
            <person name="Uohara A."/>
            <person name="Ohji S."/>
            <person name="Ichikawa N."/>
        </authorList>
    </citation>
    <scope>NUCLEOTIDE SEQUENCE [LARGE SCALE GENOMIC DNA]</scope>
    <source>
        <strain evidence="7 8">NBRC 14228</strain>
    </source>
</reference>
<dbReference type="PROSITE" id="PS50977">
    <property type="entry name" value="HTH_TETR_2"/>
    <property type="match status" value="1"/>
</dbReference>
<evidence type="ECO:0000256" key="2">
    <source>
        <dbReference type="ARBA" id="ARBA00023015"/>
    </source>
</evidence>
<feature type="DNA-binding region" description="H-T-H motif" evidence="5">
    <location>
        <begin position="31"/>
        <end position="50"/>
    </location>
</feature>
<keyword evidence="3 5" id="KW-0238">DNA-binding</keyword>
<dbReference type="AlphaFoldDB" id="A0A4Y3VWU4"/>
<dbReference type="Pfam" id="PF00440">
    <property type="entry name" value="TetR_N"/>
    <property type="match status" value="1"/>
</dbReference>
<evidence type="ECO:0000256" key="3">
    <source>
        <dbReference type="ARBA" id="ARBA00023125"/>
    </source>
</evidence>
<dbReference type="PANTHER" id="PTHR30055:SF148">
    <property type="entry name" value="TETR-FAMILY TRANSCRIPTIONAL REGULATOR"/>
    <property type="match status" value="1"/>
</dbReference>
<dbReference type="RefSeq" id="WP_141316244.1">
    <property type="nucleotide sequence ID" value="NZ_BJND01000124.1"/>
</dbReference>
<dbReference type="Gene3D" id="1.10.357.10">
    <property type="entry name" value="Tetracycline Repressor, domain 2"/>
    <property type="match status" value="1"/>
</dbReference>
<dbReference type="GO" id="GO:0003700">
    <property type="term" value="F:DNA-binding transcription factor activity"/>
    <property type="evidence" value="ECO:0007669"/>
    <property type="project" value="TreeGrafter"/>
</dbReference>